<feature type="transmembrane region" description="Helical" evidence="1">
    <location>
        <begin position="251"/>
        <end position="273"/>
    </location>
</feature>
<feature type="transmembrane region" description="Helical" evidence="1">
    <location>
        <begin position="173"/>
        <end position="190"/>
    </location>
</feature>
<feature type="transmembrane region" description="Helical" evidence="1">
    <location>
        <begin position="84"/>
        <end position="103"/>
    </location>
</feature>
<dbReference type="Pfam" id="PF19040">
    <property type="entry name" value="SGNH"/>
    <property type="match status" value="1"/>
</dbReference>
<keyword evidence="1" id="KW-0472">Membrane</keyword>
<feature type="transmembrane region" description="Helical" evidence="1">
    <location>
        <begin position="144"/>
        <end position="166"/>
    </location>
</feature>
<organism evidence="4 5">
    <name type="scientific">Silvanigrella aquatica</name>
    <dbReference type="NCBI Taxonomy" id="1915309"/>
    <lineage>
        <taxon>Bacteria</taxon>
        <taxon>Pseudomonadati</taxon>
        <taxon>Bdellovibrionota</taxon>
        <taxon>Oligoflexia</taxon>
        <taxon>Silvanigrellales</taxon>
        <taxon>Silvanigrellaceae</taxon>
        <taxon>Silvanigrella</taxon>
    </lineage>
</organism>
<dbReference type="PANTHER" id="PTHR23028">
    <property type="entry name" value="ACETYLTRANSFERASE"/>
    <property type="match status" value="1"/>
</dbReference>
<evidence type="ECO:0000313" key="4">
    <source>
        <dbReference type="EMBL" id="APJ03182.1"/>
    </source>
</evidence>
<name>A0A1L4CZ09_9BACT</name>
<dbReference type="STRING" id="1915309.AXG55_04395"/>
<dbReference type="KEGG" id="saqi:AXG55_04395"/>
<reference evidence="4 5" key="1">
    <citation type="submission" date="2016-10" db="EMBL/GenBank/DDBJ databases">
        <title>Silvanigrella aquatica sp. nov., isolated from a freshwater lake located in the Black Forest, Germany, description of Silvanigrellaceae fam. nov., Silvanigrellales ord. nov., reclassification of the order Bdellovibrionales in the class Oligoflexia, reclassification of the families Bacteriovoracaceae and Halobacteriovoraceae in the new order Bacteriovoracales ord. nov., and reclassification of the family Pseudobacteriovoracaceae in the order Oligoflexiales.</title>
        <authorList>
            <person name="Hahn M.W."/>
            <person name="Schmidt J."/>
            <person name="Koll U."/>
            <person name="Rohde M."/>
            <person name="Verbag S."/>
            <person name="Pitt A."/>
            <person name="Nakai R."/>
            <person name="Naganuma T."/>
            <person name="Lang E."/>
        </authorList>
    </citation>
    <scope>NUCLEOTIDE SEQUENCE [LARGE SCALE GENOMIC DNA]</scope>
    <source>
        <strain evidence="4 5">MWH-Nonnen-W8red</strain>
    </source>
</reference>
<dbReference type="PANTHER" id="PTHR23028:SF53">
    <property type="entry name" value="ACYL_TRANSF_3 DOMAIN-CONTAINING PROTEIN"/>
    <property type="match status" value="1"/>
</dbReference>
<evidence type="ECO:0000259" key="2">
    <source>
        <dbReference type="Pfam" id="PF01757"/>
    </source>
</evidence>
<dbReference type="InterPro" id="IPR050879">
    <property type="entry name" value="Acyltransferase_3"/>
</dbReference>
<dbReference type="GO" id="GO:0016020">
    <property type="term" value="C:membrane"/>
    <property type="evidence" value="ECO:0007669"/>
    <property type="project" value="TreeGrafter"/>
</dbReference>
<evidence type="ECO:0000256" key="1">
    <source>
        <dbReference type="SAM" id="Phobius"/>
    </source>
</evidence>
<dbReference type="Proteomes" id="UP000184731">
    <property type="component" value="Chromosome"/>
</dbReference>
<proteinExistence type="predicted"/>
<feature type="transmembrane region" description="Helical" evidence="1">
    <location>
        <begin position="347"/>
        <end position="368"/>
    </location>
</feature>
<feature type="transmembrane region" description="Helical" evidence="1">
    <location>
        <begin position="314"/>
        <end position="335"/>
    </location>
</feature>
<dbReference type="EMBL" id="CP017834">
    <property type="protein sequence ID" value="APJ03182.1"/>
    <property type="molecule type" value="Genomic_DNA"/>
</dbReference>
<protein>
    <recommendedName>
        <fullName evidence="6">Acyltransferase 3 domain-containing protein</fullName>
    </recommendedName>
</protein>
<keyword evidence="1" id="KW-1133">Transmembrane helix</keyword>
<evidence type="ECO:0008006" key="6">
    <source>
        <dbReference type="Google" id="ProtNLM"/>
    </source>
</evidence>
<keyword evidence="5" id="KW-1185">Reference proteome</keyword>
<gene>
    <name evidence="4" type="ORF">AXG55_04395</name>
</gene>
<dbReference type="GO" id="GO:0016747">
    <property type="term" value="F:acyltransferase activity, transferring groups other than amino-acyl groups"/>
    <property type="evidence" value="ECO:0007669"/>
    <property type="project" value="InterPro"/>
</dbReference>
<feature type="transmembrane region" description="Helical" evidence="1">
    <location>
        <begin position="285"/>
        <end position="308"/>
    </location>
</feature>
<feature type="transmembrane region" description="Helical" evidence="1">
    <location>
        <begin position="228"/>
        <end position="245"/>
    </location>
</feature>
<feature type="domain" description="SGNH" evidence="3">
    <location>
        <begin position="408"/>
        <end position="649"/>
    </location>
</feature>
<sequence length="660" mass="75111">MNLNNNFHQENNSKYRLDIEGLRGIAVLSVVGFHAFPSLIRGGFIGVDIFFVISGFLISTILFEGLEKNKFSFLDFYSRRIKRIFPALLIVLFFCYVFGWQVLFSDEYKQLGKHILGGTSFSSNFLLWNESGYFDNSSDTKPLLHLWSLAIEEQFYLIWPLLLWLAHKLKIHFLLIIIIIFILSFSYNIFEINNDPVGTFYSPLTRIWELLIGALLAWAKLKNKTQNIQSFIGFAFIIIGFIVINEKNFPGWWALLPTIGTAFLISAGDKAWINRYALSNEILRWFGTISYPLYLWHWPLLSFLYIAQSGAPSPILRIIAVFMSIFLSWLTYKYIEIPIRFGNKERLKPIILSTLMLLIGIIGLNTFIRDGLQSRSIVKYSQDSGEEGNDEKKSINQCGISNETEKKVFAHCLSDSRETPKYALLGDSKAAALYGGLVRTSLEKGRWLFIGGSAKSITAPVPILTDNEIYKKYQIPSQIALRAISENKNIKDVVLVIAVRAIFQLDAYSVDNSPNNNYDTAYDGLNKAIDILLHSGKNIVILIDNPTLADPKNCIKRITKFHIMNNYITNKSNPDCEISIKNHLSLSQKYLSLIHNINLKNPDKIKIFDTLKYMCDFKNGICSSHKNGRLMYSYGDHISDYAAGLIGADLNKFLMTTPPS</sequence>
<accession>A0A1L4CZ09</accession>
<dbReference type="GO" id="GO:0009103">
    <property type="term" value="P:lipopolysaccharide biosynthetic process"/>
    <property type="evidence" value="ECO:0007669"/>
    <property type="project" value="TreeGrafter"/>
</dbReference>
<dbReference type="Pfam" id="PF01757">
    <property type="entry name" value="Acyl_transf_3"/>
    <property type="match status" value="1"/>
</dbReference>
<dbReference type="AlphaFoldDB" id="A0A1L4CZ09"/>
<feature type="transmembrane region" description="Helical" evidence="1">
    <location>
        <begin position="21"/>
        <end position="37"/>
    </location>
</feature>
<feature type="domain" description="Acyltransferase 3" evidence="2">
    <location>
        <begin position="18"/>
        <end position="332"/>
    </location>
</feature>
<evidence type="ECO:0000259" key="3">
    <source>
        <dbReference type="Pfam" id="PF19040"/>
    </source>
</evidence>
<feature type="transmembrane region" description="Helical" evidence="1">
    <location>
        <begin position="43"/>
        <end position="63"/>
    </location>
</feature>
<evidence type="ECO:0000313" key="5">
    <source>
        <dbReference type="Proteomes" id="UP000184731"/>
    </source>
</evidence>
<dbReference type="InterPro" id="IPR043968">
    <property type="entry name" value="SGNH"/>
</dbReference>
<feature type="transmembrane region" description="Helical" evidence="1">
    <location>
        <begin position="202"/>
        <end position="221"/>
    </location>
</feature>
<keyword evidence="1" id="KW-0812">Transmembrane</keyword>
<dbReference type="InterPro" id="IPR002656">
    <property type="entry name" value="Acyl_transf_3_dom"/>
</dbReference>